<reference evidence="1 2" key="1">
    <citation type="journal article" date="2016" name="Genome Biol. Evol.">
        <title>Gene Family Evolution Reflects Adaptation to Soil Environmental Stressors in the Genome of the Collembolan Orchesella cincta.</title>
        <authorList>
            <person name="Faddeeva-Vakhrusheva A."/>
            <person name="Derks M.F."/>
            <person name="Anvar S.Y."/>
            <person name="Agamennone V."/>
            <person name="Suring W."/>
            <person name="Smit S."/>
            <person name="van Straalen N.M."/>
            <person name="Roelofs D."/>
        </authorList>
    </citation>
    <scope>NUCLEOTIDE SEQUENCE [LARGE SCALE GENOMIC DNA]</scope>
    <source>
        <tissue evidence="1">Mixed pool</tissue>
    </source>
</reference>
<protein>
    <submittedName>
        <fullName evidence="1">Uncharacterized protein</fullName>
    </submittedName>
</protein>
<keyword evidence="2" id="KW-1185">Reference proteome</keyword>
<evidence type="ECO:0000313" key="2">
    <source>
        <dbReference type="Proteomes" id="UP000094527"/>
    </source>
</evidence>
<evidence type="ECO:0000313" key="1">
    <source>
        <dbReference type="EMBL" id="ODM88740.1"/>
    </source>
</evidence>
<organism evidence="1 2">
    <name type="scientific">Orchesella cincta</name>
    <name type="common">Springtail</name>
    <name type="synonym">Podura cincta</name>
    <dbReference type="NCBI Taxonomy" id="48709"/>
    <lineage>
        <taxon>Eukaryota</taxon>
        <taxon>Metazoa</taxon>
        <taxon>Ecdysozoa</taxon>
        <taxon>Arthropoda</taxon>
        <taxon>Hexapoda</taxon>
        <taxon>Collembola</taxon>
        <taxon>Entomobryomorpha</taxon>
        <taxon>Entomobryoidea</taxon>
        <taxon>Orchesellidae</taxon>
        <taxon>Orchesellinae</taxon>
        <taxon>Orchesella</taxon>
    </lineage>
</organism>
<gene>
    <name evidence="1" type="ORF">Ocin01_17942</name>
</gene>
<accession>A0A1D2M6Y2</accession>
<name>A0A1D2M6Y2_ORCCI</name>
<dbReference type="Proteomes" id="UP000094527">
    <property type="component" value="Unassembled WGS sequence"/>
</dbReference>
<proteinExistence type="predicted"/>
<dbReference type="AlphaFoldDB" id="A0A1D2M6Y2"/>
<dbReference type="EMBL" id="LJIJ01003262">
    <property type="protein sequence ID" value="ODM88740.1"/>
    <property type="molecule type" value="Genomic_DNA"/>
</dbReference>
<comment type="caution">
    <text evidence="1">The sequence shown here is derived from an EMBL/GenBank/DDBJ whole genome shotgun (WGS) entry which is preliminary data.</text>
</comment>
<sequence length="263" mass="30748">MEKLTLLTLSSLRPEKHGNITWTTLFDEDDLPWVDYFFVDVRNLLVQSVKVPEKIPLPELKWSWDLEFCIIYCYLYSFRLTSANTTMTGQQQTTSVNEVTPTTFKNTFRAPSFVWDSPEFKFEFSDGYETYTYKDVRLSINNLRLDTTFDYEYVPGLGIQISNLDIVFRLLSLRIVVRDIKESYGEVIIEFPPLITDWTVPLLSGWVANKREYEDSLEFRINCVLSQSQVDPERCEAGLVTEKYNKMNVVQLFETIVLGSLER</sequence>